<accession>A0ABP6KB06</accession>
<evidence type="ECO:0000313" key="2">
    <source>
        <dbReference type="EMBL" id="GAA2991561.1"/>
    </source>
</evidence>
<dbReference type="Pfam" id="PF00903">
    <property type="entry name" value="Glyoxalase"/>
    <property type="match status" value="1"/>
</dbReference>
<name>A0ABP6KB06_9ACTN</name>
<dbReference type="PROSITE" id="PS51819">
    <property type="entry name" value="VOC"/>
    <property type="match status" value="1"/>
</dbReference>
<dbReference type="InterPro" id="IPR004360">
    <property type="entry name" value="Glyas_Fos-R_dOase_dom"/>
</dbReference>
<reference evidence="3" key="1">
    <citation type="journal article" date="2019" name="Int. J. Syst. Evol. Microbiol.">
        <title>The Global Catalogue of Microorganisms (GCM) 10K type strain sequencing project: providing services to taxonomists for standard genome sequencing and annotation.</title>
        <authorList>
            <consortium name="The Broad Institute Genomics Platform"/>
            <consortium name="The Broad Institute Genome Sequencing Center for Infectious Disease"/>
            <person name="Wu L."/>
            <person name="Ma J."/>
        </authorList>
    </citation>
    <scope>NUCLEOTIDE SEQUENCE [LARGE SCALE GENOMIC DNA]</scope>
    <source>
        <strain evidence="3">JCM 3106</strain>
    </source>
</reference>
<dbReference type="EMBL" id="BAAAWD010000006">
    <property type="protein sequence ID" value="GAA2991561.1"/>
    <property type="molecule type" value="Genomic_DNA"/>
</dbReference>
<feature type="domain" description="VOC" evidence="1">
    <location>
        <begin position="7"/>
        <end position="123"/>
    </location>
</feature>
<organism evidence="2 3">
    <name type="scientific">Streptosporangium longisporum</name>
    <dbReference type="NCBI Taxonomy" id="46187"/>
    <lineage>
        <taxon>Bacteria</taxon>
        <taxon>Bacillati</taxon>
        <taxon>Actinomycetota</taxon>
        <taxon>Actinomycetes</taxon>
        <taxon>Streptosporangiales</taxon>
        <taxon>Streptosporangiaceae</taxon>
        <taxon>Streptosporangium</taxon>
    </lineage>
</organism>
<gene>
    <name evidence="2" type="ORF">GCM10017559_09450</name>
</gene>
<dbReference type="InterPro" id="IPR052164">
    <property type="entry name" value="Anthracycline_SecMetBiosynth"/>
</dbReference>
<dbReference type="SUPFAM" id="SSF54593">
    <property type="entry name" value="Glyoxalase/Bleomycin resistance protein/Dihydroxybiphenyl dioxygenase"/>
    <property type="match status" value="1"/>
</dbReference>
<evidence type="ECO:0000313" key="3">
    <source>
        <dbReference type="Proteomes" id="UP001499930"/>
    </source>
</evidence>
<dbReference type="RefSeq" id="WP_344888827.1">
    <property type="nucleotide sequence ID" value="NZ_BAAAWD010000006.1"/>
</dbReference>
<dbReference type="PANTHER" id="PTHR33993">
    <property type="entry name" value="GLYOXALASE-RELATED"/>
    <property type="match status" value="1"/>
</dbReference>
<sequence>MAENAARIAVISVNVHDMDQAVAFYTDALGFAVRSDSGAPYFVELVNDGPRLLLQLAERPTKADYPSGACIMINLAVADVAAEFARLRESGAELLHESLQDSPVGPYFGVADPSGNVIELIQFSE</sequence>
<dbReference type="CDD" id="cd06587">
    <property type="entry name" value="VOC"/>
    <property type="match status" value="1"/>
</dbReference>
<dbReference type="InterPro" id="IPR029068">
    <property type="entry name" value="Glyas_Bleomycin-R_OHBP_Dase"/>
</dbReference>
<proteinExistence type="predicted"/>
<protein>
    <submittedName>
        <fullName evidence="2">VOC family protein</fullName>
    </submittedName>
</protein>
<comment type="caution">
    <text evidence="2">The sequence shown here is derived from an EMBL/GenBank/DDBJ whole genome shotgun (WGS) entry which is preliminary data.</text>
</comment>
<keyword evidence="3" id="KW-1185">Reference proteome</keyword>
<dbReference type="Gene3D" id="3.10.180.10">
    <property type="entry name" value="2,3-Dihydroxybiphenyl 1,2-Dioxygenase, domain 1"/>
    <property type="match status" value="1"/>
</dbReference>
<evidence type="ECO:0000259" key="1">
    <source>
        <dbReference type="PROSITE" id="PS51819"/>
    </source>
</evidence>
<dbReference type="Proteomes" id="UP001499930">
    <property type="component" value="Unassembled WGS sequence"/>
</dbReference>
<dbReference type="InterPro" id="IPR037523">
    <property type="entry name" value="VOC_core"/>
</dbReference>